<dbReference type="InterPro" id="IPR001584">
    <property type="entry name" value="Integrase_cat-core"/>
</dbReference>
<evidence type="ECO:0000313" key="2">
    <source>
        <dbReference type="EMBL" id="GEO43654.1"/>
    </source>
</evidence>
<reference evidence="2 3" key="1">
    <citation type="submission" date="2019-07" db="EMBL/GenBank/DDBJ databases">
        <title>Whole genome shotgun sequence of Skermanella aerolata NBRC 106429.</title>
        <authorList>
            <person name="Hosoyama A."/>
            <person name="Uohara A."/>
            <person name="Ohji S."/>
            <person name="Ichikawa N."/>
        </authorList>
    </citation>
    <scope>NUCLEOTIDE SEQUENCE [LARGE SCALE GENOMIC DNA]</scope>
    <source>
        <strain evidence="2 3">NBRC 106429</strain>
    </source>
</reference>
<accession>A0A512E4J4</accession>
<evidence type="ECO:0000259" key="1">
    <source>
        <dbReference type="PROSITE" id="PS50994"/>
    </source>
</evidence>
<dbReference type="Proteomes" id="UP000321523">
    <property type="component" value="Unassembled WGS sequence"/>
</dbReference>
<dbReference type="Pfam" id="PF13333">
    <property type="entry name" value="rve_2"/>
    <property type="match status" value="1"/>
</dbReference>
<dbReference type="EMBL" id="BJYZ01000117">
    <property type="protein sequence ID" value="GEO43654.1"/>
    <property type="molecule type" value="Genomic_DNA"/>
</dbReference>
<dbReference type="PROSITE" id="PS50994">
    <property type="entry name" value="INTEGRASE"/>
    <property type="match status" value="1"/>
</dbReference>
<gene>
    <name evidence="2" type="ORF">SAE02_78020</name>
</gene>
<dbReference type="InterPro" id="IPR050900">
    <property type="entry name" value="Transposase_IS3/IS150/IS904"/>
</dbReference>
<dbReference type="GO" id="GO:0003676">
    <property type="term" value="F:nucleic acid binding"/>
    <property type="evidence" value="ECO:0007669"/>
    <property type="project" value="InterPro"/>
</dbReference>
<dbReference type="AlphaFoldDB" id="A0A512E4J4"/>
<comment type="caution">
    <text evidence="2">The sequence shown here is derived from an EMBL/GenBank/DDBJ whole genome shotgun (WGS) entry which is preliminary data.</text>
</comment>
<dbReference type="Gene3D" id="3.30.420.10">
    <property type="entry name" value="Ribonuclease H-like superfamily/Ribonuclease H"/>
    <property type="match status" value="1"/>
</dbReference>
<proteinExistence type="predicted"/>
<dbReference type="InterPro" id="IPR048020">
    <property type="entry name" value="Transpos_IS3"/>
</dbReference>
<keyword evidence="3" id="KW-1185">Reference proteome</keyword>
<dbReference type="Pfam" id="PF00665">
    <property type="entry name" value="rve"/>
    <property type="match status" value="1"/>
</dbReference>
<feature type="domain" description="Integrase catalytic" evidence="1">
    <location>
        <begin position="1"/>
        <end position="134"/>
    </location>
</feature>
<dbReference type="InterPro" id="IPR012337">
    <property type="entry name" value="RNaseH-like_sf"/>
</dbReference>
<dbReference type="SUPFAM" id="SSF53098">
    <property type="entry name" value="Ribonuclease H-like"/>
    <property type="match status" value="1"/>
</dbReference>
<evidence type="ECO:0000313" key="3">
    <source>
        <dbReference type="Proteomes" id="UP000321523"/>
    </source>
</evidence>
<dbReference type="GO" id="GO:0015074">
    <property type="term" value="P:DNA integration"/>
    <property type="evidence" value="ECO:0007669"/>
    <property type="project" value="InterPro"/>
</dbReference>
<organism evidence="2 3">
    <name type="scientific">Skermanella aerolata</name>
    <dbReference type="NCBI Taxonomy" id="393310"/>
    <lineage>
        <taxon>Bacteria</taxon>
        <taxon>Pseudomonadati</taxon>
        <taxon>Pseudomonadota</taxon>
        <taxon>Alphaproteobacteria</taxon>
        <taxon>Rhodospirillales</taxon>
        <taxon>Azospirillaceae</taxon>
        <taxon>Skermanella</taxon>
    </lineage>
</organism>
<protein>
    <recommendedName>
        <fullName evidence="1">Integrase catalytic domain-containing protein</fullName>
    </recommendedName>
</protein>
<sequence length="139" mass="15994">MATREIVGWSMADHLRSSLCENALMMAIQHRAPPRGLIHHSDRGVQYACGPYRKILDRYGIKASMSRKGDCLDNAPMESFFSSIKTELVHRTRFRTRHEAKAALFEYIEIFYTRKRRHSGIDYRTPAQAHAEMLIQAAA</sequence>
<dbReference type="NCBIfam" id="NF033516">
    <property type="entry name" value="transpos_IS3"/>
    <property type="match status" value="1"/>
</dbReference>
<name>A0A512E4J4_9PROT</name>
<dbReference type="PANTHER" id="PTHR46889:SF4">
    <property type="entry name" value="TRANSPOSASE INSO FOR INSERTION SEQUENCE ELEMENT IS911B-RELATED"/>
    <property type="match status" value="1"/>
</dbReference>
<dbReference type="PANTHER" id="PTHR46889">
    <property type="entry name" value="TRANSPOSASE INSF FOR INSERTION SEQUENCE IS3B-RELATED"/>
    <property type="match status" value="1"/>
</dbReference>
<dbReference type="InterPro" id="IPR036397">
    <property type="entry name" value="RNaseH_sf"/>
</dbReference>